<dbReference type="Proteomes" id="UP001494588">
    <property type="component" value="Unassembled WGS sequence"/>
</dbReference>
<organism evidence="1 2">
    <name type="scientific">Paraburkholderia sabiae</name>
    <dbReference type="NCBI Taxonomy" id="273251"/>
    <lineage>
        <taxon>Bacteria</taxon>
        <taxon>Pseudomonadati</taxon>
        <taxon>Pseudomonadota</taxon>
        <taxon>Betaproteobacteria</taxon>
        <taxon>Burkholderiales</taxon>
        <taxon>Burkholderiaceae</taxon>
        <taxon>Paraburkholderia</taxon>
    </lineage>
</organism>
<proteinExistence type="predicted"/>
<comment type="caution">
    <text evidence="1">The sequence shown here is derived from an EMBL/GenBank/DDBJ whole genome shotgun (WGS) entry which is preliminary data.</text>
</comment>
<evidence type="ECO:0000313" key="2">
    <source>
        <dbReference type="Proteomes" id="UP001494588"/>
    </source>
</evidence>
<name>A0ABU9QD89_9BURK</name>
<sequence>MDEHQHLALADRHIHEGIQRIRDQQARVRSGKGNVVVGMSLLNTMYETLRAGLAHRRIIRRRIRAEEIPPPAEAPPSV</sequence>
<dbReference type="EMBL" id="JAZHGC010000012">
    <property type="protein sequence ID" value="MEM5287344.1"/>
    <property type="molecule type" value="Genomic_DNA"/>
</dbReference>
<evidence type="ECO:0000313" key="1">
    <source>
        <dbReference type="EMBL" id="MEM5287344.1"/>
    </source>
</evidence>
<gene>
    <name evidence="1" type="ORF">V4C55_16585</name>
</gene>
<keyword evidence="2" id="KW-1185">Reference proteome</keyword>
<protein>
    <submittedName>
        <fullName evidence="1">Uncharacterized protein</fullName>
    </submittedName>
</protein>
<reference evidence="1 2" key="1">
    <citation type="submission" date="2024-01" db="EMBL/GenBank/DDBJ databases">
        <title>The diversity of rhizobia nodulating Mimosa spp. in eleven states of Brazil covering several biomes is determined by host plant, location, and edaphic factors.</title>
        <authorList>
            <person name="Rouws L."/>
            <person name="Barauna A."/>
            <person name="Beukes C."/>
            <person name="De Faria S.M."/>
            <person name="Gross E."/>
            <person name="Dos Reis Junior F.B."/>
            <person name="Simon M."/>
            <person name="Maluk M."/>
            <person name="Odee D.W."/>
            <person name="Kenicer G."/>
            <person name="Young J.P.W."/>
            <person name="Reis V.M."/>
            <person name="Zilli J."/>
            <person name="James E.K."/>
        </authorList>
    </citation>
    <scope>NUCLEOTIDE SEQUENCE [LARGE SCALE GENOMIC DNA]</scope>
    <source>
        <strain evidence="1 2">JPY77</strain>
    </source>
</reference>
<dbReference type="RefSeq" id="WP_201649152.1">
    <property type="nucleotide sequence ID" value="NZ_CAJHCS010000004.1"/>
</dbReference>
<accession>A0ABU9QD89</accession>